<dbReference type="InterPro" id="IPR043153">
    <property type="entry name" value="DENN_C"/>
</dbReference>
<dbReference type="eggNOG" id="KOG0614">
    <property type="taxonomic scope" value="Eukaryota"/>
</dbReference>
<dbReference type="SMART" id="SM00799">
    <property type="entry name" value="DENN"/>
    <property type="match status" value="1"/>
</dbReference>
<feature type="non-terminal residue" evidence="13">
    <location>
        <position position="1"/>
    </location>
</feature>
<evidence type="ECO:0000259" key="10">
    <source>
        <dbReference type="PROSITE" id="PS50011"/>
    </source>
</evidence>
<dbReference type="Proteomes" id="UP000266841">
    <property type="component" value="Unassembled WGS sequence"/>
</dbReference>
<dbReference type="PANTHER" id="PTHR24353">
    <property type="entry name" value="CYCLIC NUCLEOTIDE-DEPENDENT PROTEIN KINASE"/>
    <property type="match status" value="1"/>
</dbReference>
<dbReference type="InterPro" id="IPR017441">
    <property type="entry name" value="Protein_kinase_ATP_BS"/>
</dbReference>
<dbReference type="InterPro" id="IPR018488">
    <property type="entry name" value="cNMP-bd_CS"/>
</dbReference>
<feature type="compositionally biased region" description="Low complexity" evidence="9">
    <location>
        <begin position="507"/>
        <end position="534"/>
    </location>
</feature>
<dbReference type="AlphaFoldDB" id="K0TPB2"/>
<dbReference type="PROSITE" id="PS50211">
    <property type="entry name" value="DENN"/>
    <property type="match status" value="1"/>
</dbReference>
<dbReference type="PANTHER" id="PTHR24353:SF147">
    <property type="entry name" value="CGMP-DEPENDENT SERINE_THREONIN PROTEIN KINASE-RELATED"/>
    <property type="match status" value="1"/>
</dbReference>
<proteinExistence type="predicted"/>
<feature type="region of interest" description="Disordered" evidence="9">
    <location>
        <begin position="499"/>
        <end position="556"/>
    </location>
</feature>
<dbReference type="CDD" id="cd00038">
    <property type="entry name" value="CAP_ED"/>
    <property type="match status" value="2"/>
</dbReference>
<feature type="domain" description="UDENN" evidence="12">
    <location>
        <begin position="835"/>
        <end position="1233"/>
    </location>
</feature>
<dbReference type="InterPro" id="IPR001194">
    <property type="entry name" value="cDENN_dom"/>
</dbReference>
<dbReference type="PROSITE" id="PS00107">
    <property type="entry name" value="PROTEIN_KINASE_ATP"/>
    <property type="match status" value="1"/>
</dbReference>
<evidence type="ECO:0000259" key="11">
    <source>
        <dbReference type="PROSITE" id="PS50042"/>
    </source>
</evidence>
<organism evidence="13 14">
    <name type="scientific">Thalassiosira oceanica</name>
    <name type="common">Marine diatom</name>
    <dbReference type="NCBI Taxonomy" id="159749"/>
    <lineage>
        <taxon>Eukaryota</taxon>
        <taxon>Sar</taxon>
        <taxon>Stramenopiles</taxon>
        <taxon>Ochrophyta</taxon>
        <taxon>Bacillariophyta</taxon>
        <taxon>Coscinodiscophyceae</taxon>
        <taxon>Thalassiosirophycidae</taxon>
        <taxon>Thalassiosirales</taxon>
        <taxon>Thalassiosiraceae</taxon>
        <taxon>Thalassiosira</taxon>
    </lineage>
</organism>
<evidence type="ECO:0000256" key="7">
    <source>
        <dbReference type="ARBA" id="ARBA00022992"/>
    </source>
</evidence>
<evidence type="ECO:0000256" key="5">
    <source>
        <dbReference type="ARBA" id="ARBA00022777"/>
    </source>
</evidence>
<keyword evidence="4 8" id="KW-0547">Nucleotide-binding</keyword>
<feature type="region of interest" description="Disordered" evidence="9">
    <location>
        <begin position="592"/>
        <end position="620"/>
    </location>
</feature>
<dbReference type="GO" id="GO:0004674">
    <property type="term" value="F:protein serine/threonine kinase activity"/>
    <property type="evidence" value="ECO:0007669"/>
    <property type="project" value="UniProtKB-KW"/>
</dbReference>
<dbReference type="InterPro" id="IPR000719">
    <property type="entry name" value="Prot_kinase_dom"/>
</dbReference>
<dbReference type="InterPro" id="IPR037516">
    <property type="entry name" value="Tripartite_DENN"/>
</dbReference>
<dbReference type="Gene3D" id="2.60.120.10">
    <property type="entry name" value="Jelly Rolls"/>
    <property type="match status" value="2"/>
</dbReference>
<evidence type="ECO:0000256" key="8">
    <source>
        <dbReference type="PROSITE-ProRule" id="PRU10141"/>
    </source>
</evidence>
<evidence type="ECO:0000256" key="1">
    <source>
        <dbReference type="ARBA" id="ARBA00022527"/>
    </source>
</evidence>
<dbReference type="Pfam" id="PF00027">
    <property type="entry name" value="cNMP_binding"/>
    <property type="match status" value="1"/>
</dbReference>
<sequence>TIDVYVGDTYRVTLYSGASFGEIALLYNCPRSATLRTGFDCKLWGISRAAFRAITSQFKQRRTDAKVSFLKKVKIKNKLLSDVLSDSELNALALATLTESYKAGDTIVHEGEVGDIFYMIDSGSVDVLIKSKGSGPVVTLGSGKFFGELALLSSDVRTASCVAKTDVKCHILMRKDFNQLLGDLQSLMDGRDYRTREKEMAAAAKRSTERSKLQVNLEDLEILKVLGVGAFGRVRLVKMKQPVPEVDGEYFALKCISKKSLKENGLDTHIQNEKAIMATLEHPFINRFYCDMEDDGFLYFLLEALPGGELCKRLREERKFPEPWGMFYSASVLFAFCHMHAKKIAYRDLKPENLVMDAEGYVKVVDFGLAKVISGGKTWTLCGTPAYLAPEIVLNDGHDWAVDYWALGVLLFEMTSGREPFAAKSPMEVYKQIVSGHVDIPTAFSSTLADLIVKLLNASKSKRLGRTLGGGGAVMQHRWYSDFDWDAYLERKMDAPLRPKTKETLSEESVTSESRGSTTLTKASSKTSSSPSKNSSEHDKYRGAKPPRLTYSLGQGNRHHQKMLEMMDSSYNDTDAGKQVDTVRMTMMRVIKQHENWSRDTKDSTNSSTRNTSLGVDNKPVLRSSVNSESHLSVESSGFGENLDAFLRLQLMHLSLASKKFTTSLERDKAYQQFSVLSTCGTSIVQGKADILGCGDRFLDPFVTKKSNLIDQFPGGLSESDIDADALAAFCFPNGIRLRLVPRRALDGARRDLAGWARKATATSSRVSPTPTRSLSKNSRSARSVLARSQIIMGNGIKWGRKASGDDALRHSTTGIKAAMDTVMTNAQRRLKSAGDIAFEGEDDSCGFDPLPQHVRNLGIEAYQAMIEAEEEGDVCIVEKSYVITGTNLQDQCIFFYALHNLIQMERERASPNNQNGISDLSHDRHKILAALQSKLSLTPLQRRVAHPRDEMAHVMNPQRRRFVVDLTSMGFSKISVPLPLPEVSGQWGVSTLFLRIKDSGLIILLKLLLLERSVLVVGETSEEVTACTTALLELLDPYKWASAFMPLLPRDMLDFVSSPVPFIAGMIVENKQHLNSIIQDHGVKDAMLHGLSVVNLVSGKLIVTREQGTSDMLRRSFQTIPELSLYQKRLEEYCSSPTSNLRSFDAFFKHGASRKESLTILRIKRVIKKHMSQFTLGLTDKPDAWRQYGEFNEASGAFDFCPDKFIQPLKDRMIFQIQFQEMMAHTVSSACF</sequence>
<dbReference type="SUPFAM" id="SSF51206">
    <property type="entry name" value="cAMP-binding domain-like"/>
    <property type="match status" value="2"/>
</dbReference>
<keyword evidence="2" id="KW-0140">cGMP</keyword>
<dbReference type="InterPro" id="IPR011009">
    <property type="entry name" value="Kinase-like_dom_sf"/>
</dbReference>
<dbReference type="GO" id="GO:0005524">
    <property type="term" value="F:ATP binding"/>
    <property type="evidence" value="ECO:0007669"/>
    <property type="project" value="UniProtKB-UniRule"/>
</dbReference>
<dbReference type="SUPFAM" id="SSF56112">
    <property type="entry name" value="Protein kinase-like (PK-like)"/>
    <property type="match status" value="1"/>
</dbReference>
<feature type="region of interest" description="Disordered" evidence="9">
    <location>
        <begin position="760"/>
        <end position="780"/>
    </location>
</feature>
<protein>
    <submittedName>
        <fullName evidence="13">Uncharacterized protein</fullName>
    </submittedName>
</protein>
<keyword evidence="7" id="KW-0142">cGMP-binding</keyword>
<dbReference type="Gene3D" id="1.10.510.10">
    <property type="entry name" value="Transferase(Phosphotransferase) domain 1"/>
    <property type="match status" value="1"/>
</dbReference>
<gene>
    <name evidence="13" type="ORF">THAOC_04007</name>
</gene>
<feature type="compositionally biased region" description="Polar residues" evidence="9">
    <location>
        <begin position="604"/>
        <end position="615"/>
    </location>
</feature>
<dbReference type="EMBL" id="AGNL01003789">
    <property type="protein sequence ID" value="EJK74322.1"/>
    <property type="molecule type" value="Genomic_DNA"/>
</dbReference>
<dbReference type="SMART" id="SM00220">
    <property type="entry name" value="S_TKc"/>
    <property type="match status" value="1"/>
</dbReference>
<evidence type="ECO:0000256" key="3">
    <source>
        <dbReference type="ARBA" id="ARBA00022679"/>
    </source>
</evidence>
<evidence type="ECO:0000256" key="2">
    <source>
        <dbReference type="ARBA" id="ARBA00022535"/>
    </source>
</evidence>
<evidence type="ECO:0000256" key="4">
    <source>
        <dbReference type="ARBA" id="ARBA00022741"/>
    </source>
</evidence>
<dbReference type="PRINTS" id="PR00103">
    <property type="entry name" value="CAMPKINASE"/>
</dbReference>
<dbReference type="Gene3D" id="3.40.50.11500">
    <property type="match status" value="1"/>
</dbReference>
<dbReference type="Pfam" id="PF00069">
    <property type="entry name" value="Pkinase"/>
    <property type="match status" value="1"/>
</dbReference>
<feature type="compositionally biased region" description="Low complexity" evidence="9">
    <location>
        <begin position="760"/>
        <end position="774"/>
    </location>
</feature>
<evidence type="ECO:0000313" key="14">
    <source>
        <dbReference type="Proteomes" id="UP000266841"/>
    </source>
</evidence>
<reference evidence="13 14" key="1">
    <citation type="journal article" date="2012" name="Genome Biol.">
        <title>Genome and low-iron response of an oceanic diatom adapted to chronic iron limitation.</title>
        <authorList>
            <person name="Lommer M."/>
            <person name="Specht M."/>
            <person name="Roy A.S."/>
            <person name="Kraemer L."/>
            <person name="Andreson R."/>
            <person name="Gutowska M.A."/>
            <person name="Wolf J."/>
            <person name="Bergner S.V."/>
            <person name="Schilhabel M.B."/>
            <person name="Klostermeier U.C."/>
            <person name="Beiko R.G."/>
            <person name="Rosenstiel P."/>
            <person name="Hippler M."/>
            <person name="Laroche J."/>
        </authorList>
    </citation>
    <scope>NUCLEOTIDE SEQUENCE [LARGE SCALE GENOMIC DNA]</scope>
    <source>
        <strain evidence="13 14">CCMP1005</strain>
    </source>
</reference>
<evidence type="ECO:0000256" key="6">
    <source>
        <dbReference type="ARBA" id="ARBA00022840"/>
    </source>
</evidence>
<feature type="binding site" evidence="8">
    <location>
        <position position="254"/>
    </location>
    <ligand>
        <name>ATP</name>
        <dbReference type="ChEBI" id="CHEBI:30616"/>
    </ligand>
</feature>
<keyword evidence="1" id="KW-0723">Serine/threonine-protein kinase</keyword>
<comment type="caution">
    <text evidence="13">The sequence shown here is derived from an EMBL/GenBank/DDBJ whole genome shotgun (WGS) entry which is preliminary data.</text>
</comment>
<dbReference type="PROSITE" id="PS00889">
    <property type="entry name" value="CNMP_BINDING_2"/>
    <property type="match status" value="1"/>
</dbReference>
<feature type="domain" description="Cyclic nucleotide-binding" evidence="11">
    <location>
        <begin position="80"/>
        <end position="182"/>
    </location>
</feature>
<dbReference type="GO" id="GO:0030553">
    <property type="term" value="F:cGMP binding"/>
    <property type="evidence" value="ECO:0007669"/>
    <property type="project" value="UniProtKB-KW"/>
</dbReference>
<keyword evidence="6 8" id="KW-0067">ATP-binding</keyword>
<keyword evidence="5" id="KW-0418">Kinase</keyword>
<dbReference type="InterPro" id="IPR000595">
    <property type="entry name" value="cNMP-bd_dom"/>
</dbReference>
<feature type="domain" description="Cyclic nucleotide-binding" evidence="11">
    <location>
        <begin position="1"/>
        <end position="72"/>
    </location>
</feature>
<feature type="domain" description="Protein kinase" evidence="10">
    <location>
        <begin position="220"/>
        <end position="480"/>
    </location>
</feature>
<dbReference type="SMART" id="SM00100">
    <property type="entry name" value="cNMP"/>
    <property type="match status" value="1"/>
</dbReference>
<dbReference type="PROSITE" id="PS50042">
    <property type="entry name" value="CNMP_BINDING_3"/>
    <property type="match status" value="2"/>
</dbReference>
<dbReference type="Gene3D" id="3.30.200.20">
    <property type="entry name" value="Phosphorylase Kinase, domain 1"/>
    <property type="match status" value="1"/>
</dbReference>
<feature type="compositionally biased region" description="Basic and acidic residues" evidence="9">
    <location>
        <begin position="592"/>
        <end position="603"/>
    </location>
</feature>
<dbReference type="PROSITE" id="PS00888">
    <property type="entry name" value="CNMP_BINDING_1"/>
    <property type="match status" value="1"/>
</dbReference>
<keyword evidence="14" id="KW-1185">Reference proteome</keyword>
<dbReference type="PROSITE" id="PS00108">
    <property type="entry name" value="PROTEIN_KINASE_ST"/>
    <property type="match status" value="1"/>
</dbReference>
<evidence type="ECO:0000256" key="9">
    <source>
        <dbReference type="SAM" id="MobiDB-lite"/>
    </source>
</evidence>
<dbReference type="OrthoDB" id="417078at2759"/>
<dbReference type="PROSITE" id="PS50011">
    <property type="entry name" value="PROTEIN_KINASE_DOM"/>
    <property type="match status" value="1"/>
</dbReference>
<accession>K0TPB2</accession>
<evidence type="ECO:0000313" key="13">
    <source>
        <dbReference type="EMBL" id="EJK74322.1"/>
    </source>
</evidence>
<dbReference type="Pfam" id="PF02141">
    <property type="entry name" value="DENN"/>
    <property type="match status" value="1"/>
</dbReference>
<dbReference type="InterPro" id="IPR014710">
    <property type="entry name" value="RmlC-like_jellyroll"/>
</dbReference>
<dbReference type="InterPro" id="IPR008271">
    <property type="entry name" value="Ser/Thr_kinase_AS"/>
</dbReference>
<keyword evidence="3" id="KW-0808">Transferase</keyword>
<name>K0TPB2_THAOC</name>
<dbReference type="FunFam" id="1.10.510.10:FF:000210">
    <property type="entry name" value="Non-specific serine/threonine protein kinase"/>
    <property type="match status" value="1"/>
</dbReference>
<dbReference type="InterPro" id="IPR018490">
    <property type="entry name" value="cNMP-bd_dom_sf"/>
</dbReference>
<evidence type="ECO:0000259" key="12">
    <source>
        <dbReference type="PROSITE" id="PS50211"/>
    </source>
</evidence>